<dbReference type="PRINTS" id="PR00420">
    <property type="entry name" value="RNGMNOXGNASE"/>
</dbReference>
<protein>
    <submittedName>
        <fullName evidence="2">FAD-dependent oxidoreductase</fullName>
    </submittedName>
</protein>
<sequence>MRNILISGASIAGPALALWLNRYGFTTTVVEKAPALRDGGQAVDFRGNQLDVLRRSGLLDEVRRHQTNMGPQAVLDERGRQVASIPAEFMSGEVEILRGDLSRILFDATKDRTEYVFGDRITSLTEVADGVEVRFAHGGPRKFDLVIGADGLHSGVRALAFGPESRFRTDTGVHFAGFTAPNHLGLDRSGLLYNVPGRGVMLQSKHGGAQANVGLWFRAERLPAARRDVREILHEQFRDVGWEMPALLAALDEADDLFADSLCQVHLDHYTRGRIALVGDAAWGAGPGGGGTGLAMMTAYVLAGELAAAEGDHRIAFPAYEREVRGAAEAGLKQARGAGGFLVPATSAAIRRRILTYRLLCARPLFRLFLKLAVKAANVLTLKDYPAATSGGLRTRR</sequence>
<dbReference type="Gene3D" id="3.50.50.60">
    <property type="entry name" value="FAD/NAD(P)-binding domain"/>
    <property type="match status" value="1"/>
</dbReference>
<dbReference type="Gene3D" id="3.30.9.10">
    <property type="entry name" value="D-Amino Acid Oxidase, subunit A, domain 2"/>
    <property type="match status" value="1"/>
</dbReference>
<keyword evidence="3" id="KW-1185">Reference proteome</keyword>
<reference evidence="2 3" key="1">
    <citation type="submission" date="2019-11" db="EMBL/GenBank/DDBJ databases">
        <title>Draft genome of Amycolatopsis RM579.</title>
        <authorList>
            <person name="Duangmal K."/>
            <person name="Mingma R."/>
        </authorList>
    </citation>
    <scope>NUCLEOTIDE SEQUENCE [LARGE SCALE GENOMIC DNA]</scope>
    <source>
        <strain evidence="2 3">RM579</strain>
    </source>
</reference>
<gene>
    <name evidence="2" type="ORF">GKO32_02360</name>
</gene>
<accession>A0A6N7Z085</accession>
<dbReference type="InterPro" id="IPR051704">
    <property type="entry name" value="FAD_aromatic-hydroxylase"/>
</dbReference>
<dbReference type="Pfam" id="PF01494">
    <property type="entry name" value="FAD_binding_3"/>
    <property type="match status" value="1"/>
</dbReference>
<dbReference type="AlphaFoldDB" id="A0A6N7Z085"/>
<dbReference type="EMBL" id="WMBA01000002">
    <property type="protein sequence ID" value="MTD52824.1"/>
    <property type="molecule type" value="Genomic_DNA"/>
</dbReference>
<dbReference type="Proteomes" id="UP000440096">
    <property type="component" value="Unassembled WGS sequence"/>
</dbReference>
<name>A0A6N7Z085_9PSEU</name>
<dbReference type="GO" id="GO:0071949">
    <property type="term" value="F:FAD binding"/>
    <property type="evidence" value="ECO:0007669"/>
    <property type="project" value="InterPro"/>
</dbReference>
<evidence type="ECO:0000313" key="2">
    <source>
        <dbReference type="EMBL" id="MTD52824.1"/>
    </source>
</evidence>
<dbReference type="PANTHER" id="PTHR46865">
    <property type="entry name" value="OXIDOREDUCTASE-RELATED"/>
    <property type="match status" value="1"/>
</dbReference>
<dbReference type="InterPro" id="IPR002938">
    <property type="entry name" value="FAD-bd"/>
</dbReference>
<organism evidence="2 3">
    <name type="scientific">Amycolatopsis pithecellobii</name>
    <dbReference type="NCBI Taxonomy" id="664692"/>
    <lineage>
        <taxon>Bacteria</taxon>
        <taxon>Bacillati</taxon>
        <taxon>Actinomycetota</taxon>
        <taxon>Actinomycetes</taxon>
        <taxon>Pseudonocardiales</taxon>
        <taxon>Pseudonocardiaceae</taxon>
        <taxon>Amycolatopsis</taxon>
    </lineage>
</organism>
<dbReference type="InterPro" id="IPR036188">
    <property type="entry name" value="FAD/NAD-bd_sf"/>
</dbReference>
<dbReference type="OrthoDB" id="3356051at2"/>
<feature type="domain" description="FAD-binding" evidence="1">
    <location>
        <begin position="4"/>
        <end position="311"/>
    </location>
</feature>
<evidence type="ECO:0000313" key="3">
    <source>
        <dbReference type="Proteomes" id="UP000440096"/>
    </source>
</evidence>
<comment type="caution">
    <text evidence="2">The sequence shown here is derived from an EMBL/GenBank/DDBJ whole genome shotgun (WGS) entry which is preliminary data.</text>
</comment>
<evidence type="ECO:0000259" key="1">
    <source>
        <dbReference type="Pfam" id="PF01494"/>
    </source>
</evidence>
<dbReference type="RefSeq" id="WP_154755047.1">
    <property type="nucleotide sequence ID" value="NZ_WMBA01000002.1"/>
</dbReference>
<dbReference type="SUPFAM" id="SSF51905">
    <property type="entry name" value="FAD/NAD(P)-binding domain"/>
    <property type="match status" value="1"/>
</dbReference>
<dbReference type="PANTHER" id="PTHR46865:SF2">
    <property type="entry name" value="MONOOXYGENASE"/>
    <property type="match status" value="1"/>
</dbReference>
<proteinExistence type="predicted"/>